<feature type="signal peptide" evidence="1">
    <location>
        <begin position="1"/>
        <end position="17"/>
    </location>
</feature>
<reference evidence="2 3" key="1">
    <citation type="submission" date="2019-06" db="EMBL/GenBank/DDBJ databases">
        <title>Draft genome sequence of the filamentous fungus Phialemoniopsis curvata isolated from diesel fuel.</title>
        <authorList>
            <person name="Varaljay V.A."/>
            <person name="Lyon W.J."/>
            <person name="Crouch A.L."/>
            <person name="Drake C.E."/>
            <person name="Hollomon J.M."/>
            <person name="Nadeau L.J."/>
            <person name="Nunn H.S."/>
            <person name="Stevenson B.S."/>
            <person name="Bojanowski C.L."/>
            <person name="Crookes-Goodson W.J."/>
        </authorList>
    </citation>
    <scope>NUCLEOTIDE SEQUENCE [LARGE SCALE GENOMIC DNA]</scope>
    <source>
        <strain evidence="2 3">D216</strain>
    </source>
</reference>
<organism evidence="2 3">
    <name type="scientific">Thyridium curvatum</name>
    <dbReference type="NCBI Taxonomy" id="1093900"/>
    <lineage>
        <taxon>Eukaryota</taxon>
        <taxon>Fungi</taxon>
        <taxon>Dikarya</taxon>
        <taxon>Ascomycota</taxon>
        <taxon>Pezizomycotina</taxon>
        <taxon>Sordariomycetes</taxon>
        <taxon>Sordariomycetidae</taxon>
        <taxon>Thyridiales</taxon>
        <taxon>Thyridiaceae</taxon>
        <taxon>Thyridium</taxon>
    </lineage>
</organism>
<accession>A0A507AJY3</accession>
<dbReference type="Proteomes" id="UP000319257">
    <property type="component" value="Unassembled WGS sequence"/>
</dbReference>
<feature type="chain" id="PRO_5021201894" evidence="1">
    <location>
        <begin position="18"/>
        <end position="455"/>
    </location>
</feature>
<evidence type="ECO:0000256" key="1">
    <source>
        <dbReference type="SAM" id="SignalP"/>
    </source>
</evidence>
<dbReference type="AlphaFoldDB" id="A0A507AJY3"/>
<dbReference type="OrthoDB" id="3632757at2759"/>
<dbReference type="STRING" id="1093900.A0A507AJY3"/>
<protein>
    <submittedName>
        <fullName evidence="2">Uncharacterized protein</fullName>
    </submittedName>
</protein>
<dbReference type="InterPro" id="IPR036005">
    <property type="entry name" value="Creatinase/aminopeptidase-like"/>
</dbReference>
<evidence type="ECO:0000313" key="3">
    <source>
        <dbReference type="Proteomes" id="UP000319257"/>
    </source>
</evidence>
<keyword evidence="1" id="KW-0732">Signal</keyword>
<gene>
    <name evidence="2" type="ORF">E0L32_008419</name>
</gene>
<dbReference type="GeneID" id="41975866"/>
<comment type="caution">
    <text evidence="2">The sequence shown here is derived from an EMBL/GenBank/DDBJ whole genome shotgun (WGS) entry which is preliminary data.</text>
</comment>
<sequence>MKVGIAAISLFLGCSLATAPASSAPKEPQYCSLPPLRQQAALQDAWTAERLALVPDLLAKHDVDAWLISQREYAEETVFWSLKQAAQFSARRRTLALFLRGGERYVWVDNTPGLWARVREVLERHGPGSIAVDADADLSWSGGLHAGELAALREGLGARWAARFVVRRMLAVEFVATMVPGRLGWYRCLMGAAWRLIGEAFSERVVVPGVSTTEDIEWWLREALQARNYTTWFQPGVSVIDADWGVVDQPAPPPPTWRTASGSPAAAAAARVIQHGDMLHVDFGVTAMGLNTDTQHLAYVLRPGETEADVPAGLAEGLRRGNRMQDIVRSRMEVGATGNEVLARSLAQMEREGIRGMVYSHAIGDWGHSAGTTIGMTNLQGGVPVIGELPLLRDTYYSVELLAEHFVPEWNATIKFPLEEDVYWDRETESWEWVYGRQEKFHLIRTPAEEESDEL</sequence>
<keyword evidence="3" id="KW-1185">Reference proteome</keyword>
<dbReference type="InParanoid" id="A0A507AJY3"/>
<dbReference type="RefSeq" id="XP_030992396.1">
    <property type="nucleotide sequence ID" value="XM_031143271.1"/>
</dbReference>
<dbReference type="Gene3D" id="3.90.230.10">
    <property type="entry name" value="Creatinase/methionine aminopeptidase superfamily"/>
    <property type="match status" value="1"/>
</dbReference>
<dbReference type="SUPFAM" id="SSF55920">
    <property type="entry name" value="Creatinase/aminopeptidase"/>
    <property type="match status" value="1"/>
</dbReference>
<name>A0A507AJY3_9PEZI</name>
<proteinExistence type="predicted"/>
<dbReference type="EMBL" id="SKBQ01000055">
    <property type="protein sequence ID" value="TPX10685.1"/>
    <property type="molecule type" value="Genomic_DNA"/>
</dbReference>
<evidence type="ECO:0000313" key="2">
    <source>
        <dbReference type="EMBL" id="TPX10685.1"/>
    </source>
</evidence>